<dbReference type="InParanoid" id="Q23I99"/>
<dbReference type="EMBL" id="GG662694">
    <property type="protein sequence ID" value="EAR96247.2"/>
    <property type="molecule type" value="Genomic_DNA"/>
</dbReference>
<protein>
    <submittedName>
        <fullName evidence="3">Uncharacterized protein</fullName>
    </submittedName>
</protein>
<keyword evidence="4" id="KW-1185">Reference proteome</keyword>
<sequence length="393" mass="44571">MSKNIFFGNGTNKYEDPQDIRSRGFNFQNNNRSHSSNHFAANSQNQNLISNNNPAGFQHGLNSINNNILSSNNNVSSSMSSNNNILKVKNTNHTTTSNSNSMHHNHCSSNNNNNEEWSNEEKEGDTTEVKELKNRMKIVMNKFNNVKREKETLAKENKSLQEEVMTLQSNLRSMIQGFSNNTSSSFPMQNELTVQIAEFYKYDCLDLFFDVLCQELNMKGIIYFYKTTFQRLLDTVNTYLQPSIDAIKTVGCFENLDGPILSVLRKSYQLNYKQMIQKCFNRSCVSSITDEIQNSLKLGGLSSETHTTISQFIQKMGEIIFLTQISDPPLYVDAKLVGSKVQFNSLKHDPFDGFIKSKEECIIILPSVHKGNIPEGEIVSKALVLQSNYEIPG</sequence>
<dbReference type="OrthoDB" id="307756at2759"/>
<feature type="compositionally biased region" description="Basic and acidic residues" evidence="2">
    <location>
        <begin position="119"/>
        <end position="128"/>
    </location>
</feature>
<dbReference type="AlphaFoldDB" id="Q23I99"/>
<evidence type="ECO:0000256" key="1">
    <source>
        <dbReference type="SAM" id="Coils"/>
    </source>
</evidence>
<feature type="compositionally biased region" description="Low complexity" evidence="2">
    <location>
        <begin position="92"/>
        <end position="116"/>
    </location>
</feature>
<evidence type="ECO:0000313" key="4">
    <source>
        <dbReference type="Proteomes" id="UP000009168"/>
    </source>
</evidence>
<evidence type="ECO:0000313" key="3">
    <source>
        <dbReference type="EMBL" id="EAR96247.2"/>
    </source>
</evidence>
<organism evidence="3 4">
    <name type="scientific">Tetrahymena thermophila (strain SB210)</name>
    <dbReference type="NCBI Taxonomy" id="312017"/>
    <lineage>
        <taxon>Eukaryota</taxon>
        <taxon>Sar</taxon>
        <taxon>Alveolata</taxon>
        <taxon>Ciliophora</taxon>
        <taxon>Intramacronucleata</taxon>
        <taxon>Oligohymenophorea</taxon>
        <taxon>Hymenostomatida</taxon>
        <taxon>Tetrahymenina</taxon>
        <taxon>Tetrahymenidae</taxon>
        <taxon>Tetrahymena</taxon>
    </lineage>
</organism>
<dbReference type="eggNOG" id="ENOG502SMWJ">
    <property type="taxonomic scope" value="Eukaryota"/>
</dbReference>
<dbReference type="RefSeq" id="XP_001016492.2">
    <property type="nucleotide sequence ID" value="XM_001016492.3"/>
</dbReference>
<name>Q23I99_TETTS</name>
<dbReference type="HOGENOM" id="CLU_596548_0_0_1"/>
<accession>Q23I99</accession>
<dbReference type="KEGG" id="tet:TTHERM_01251220"/>
<reference evidence="4" key="1">
    <citation type="journal article" date="2006" name="PLoS Biol.">
        <title>Macronuclear genome sequence of the ciliate Tetrahymena thermophila, a model eukaryote.</title>
        <authorList>
            <person name="Eisen J.A."/>
            <person name="Coyne R.S."/>
            <person name="Wu M."/>
            <person name="Wu D."/>
            <person name="Thiagarajan M."/>
            <person name="Wortman J.R."/>
            <person name="Badger J.H."/>
            <person name="Ren Q."/>
            <person name="Amedeo P."/>
            <person name="Jones K.M."/>
            <person name="Tallon L.J."/>
            <person name="Delcher A.L."/>
            <person name="Salzberg S.L."/>
            <person name="Silva J.C."/>
            <person name="Haas B.J."/>
            <person name="Majoros W.H."/>
            <person name="Farzad M."/>
            <person name="Carlton J.M."/>
            <person name="Smith R.K. Jr."/>
            <person name="Garg J."/>
            <person name="Pearlman R.E."/>
            <person name="Karrer K.M."/>
            <person name="Sun L."/>
            <person name="Manning G."/>
            <person name="Elde N.C."/>
            <person name="Turkewitz A.P."/>
            <person name="Asai D.J."/>
            <person name="Wilkes D.E."/>
            <person name="Wang Y."/>
            <person name="Cai H."/>
            <person name="Collins K."/>
            <person name="Stewart B.A."/>
            <person name="Lee S.R."/>
            <person name="Wilamowska K."/>
            <person name="Weinberg Z."/>
            <person name="Ruzzo W.L."/>
            <person name="Wloga D."/>
            <person name="Gaertig J."/>
            <person name="Frankel J."/>
            <person name="Tsao C.-C."/>
            <person name="Gorovsky M.A."/>
            <person name="Keeling P.J."/>
            <person name="Waller R.F."/>
            <person name="Patron N.J."/>
            <person name="Cherry J.M."/>
            <person name="Stover N.A."/>
            <person name="Krieger C.J."/>
            <person name="del Toro C."/>
            <person name="Ryder H.F."/>
            <person name="Williamson S.C."/>
            <person name="Barbeau R.A."/>
            <person name="Hamilton E.P."/>
            <person name="Orias E."/>
        </authorList>
    </citation>
    <scope>NUCLEOTIDE SEQUENCE [LARGE SCALE GENOMIC DNA]</scope>
    <source>
        <strain evidence="4">SB210</strain>
    </source>
</reference>
<feature type="coiled-coil region" evidence="1">
    <location>
        <begin position="129"/>
        <end position="170"/>
    </location>
</feature>
<gene>
    <name evidence="3" type="ORF">TTHERM_01251220</name>
</gene>
<keyword evidence="1" id="KW-0175">Coiled coil</keyword>
<dbReference type="Proteomes" id="UP000009168">
    <property type="component" value="Unassembled WGS sequence"/>
</dbReference>
<feature type="region of interest" description="Disordered" evidence="2">
    <location>
        <begin position="92"/>
        <end position="128"/>
    </location>
</feature>
<evidence type="ECO:0000256" key="2">
    <source>
        <dbReference type="SAM" id="MobiDB-lite"/>
    </source>
</evidence>
<proteinExistence type="predicted"/>
<dbReference type="GeneID" id="7830388"/>